<dbReference type="EMBL" id="UINC01161117">
    <property type="protein sequence ID" value="SVD60120.1"/>
    <property type="molecule type" value="Genomic_DNA"/>
</dbReference>
<feature type="transmembrane region" description="Helical" evidence="8">
    <location>
        <begin position="131"/>
        <end position="152"/>
    </location>
</feature>
<evidence type="ECO:0000256" key="1">
    <source>
        <dbReference type="ARBA" id="ARBA00004429"/>
    </source>
</evidence>
<dbReference type="InterPro" id="IPR035906">
    <property type="entry name" value="MetI-like_sf"/>
</dbReference>
<dbReference type="Gene3D" id="1.10.3720.10">
    <property type="entry name" value="MetI-like"/>
    <property type="match status" value="1"/>
</dbReference>
<dbReference type="CDD" id="cd06261">
    <property type="entry name" value="TM_PBP2"/>
    <property type="match status" value="1"/>
</dbReference>
<dbReference type="Pfam" id="PF00528">
    <property type="entry name" value="BPD_transp_1"/>
    <property type="match status" value="1"/>
</dbReference>
<keyword evidence="3" id="KW-1003">Cell membrane</keyword>
<comment type="subcellular location">
    <subcellularLocation>
        <location evidence="1">Cell inner membrane</location>
        <topology evidence="1">Multi-pass membrane protein</topology>
    </subcellularLocation>
</comment>
<evidence type="ECO:0000256" key="4">
    <source>
        <dbReference type="ARBA" id="ARBA00022519"/>
    </source>
</evidence>
<feature type="non-terminal residue" evidence="10">
    <location>
        <position position="1"/>
    </location>
</feature>
<gene>
    <name evidence="10" type="ORF">METZ01_LOCUS412974</name>
</gene>
<proteinExistence type="predicted"/>
<reference evidence="10" key="1">
    <citation type="submission" date="2018-05" db="EMBL/GenBank/DDBJ databases">
        <authorList>
            <person name="Lanie J.A."/>
            <person name="Ng W.-L."/>
            <person name="Kazmierczak K.M."/>
            <person name="Andrzejewski T.M."/>
            <person name="Davidsen T.M."/>
            <person name="Wayne K.J."/>
            <person name="Tettelin H."/>
            <person name="Glass J.I."/>
            <person name="Rusch D."/>
            <person name="Podicherti R."/>
            <person name="Tsui H.-C.T."/>
            <person name="Winkler M.E."/>
        </authorList>
    </citation>
    <scope>NUCLEOTIDE SEQUENCE</scope>
</reference>
<keyword evidence="5 8" id="KW-0812">Transmembrane</keyword>
<evidence type="ECO:0000256" key="6">
    <source>
        <dbReference type="ARBA" id="ARBA00022989"/>
    </source>
</evidence>
<feature type="transmembrane region" description="Helical" evidence="8">
    <location>
        <begin position="227"/>
        <end position="255"/>
    </location>
</feature>
<organism evidence="10">
    <name type="scientific">marine metagenome</name>
    <dbReference type="NCBI Taxonomy" id="408172"/>
    <lineage>
        <taxon>unclassified sequences</taxon>
        <taxon>metagenomes</taxon>
        <taxon>ecological metagenomes</taxon>
    </lineage>
</organism>
<evidence type="ECO:0000259" key="9">
    <source>
        <dbReference type="PROSITE" id="PS50928"/>
    </source>
</evidence>
<feature type="domain" description="ABC transmembrane type-1" evidence="9">
    <location>
        <begin position="1"/>
        <end position="190"/>
    </location>
</feature>
<accession>A0A382WNE1</accession>
<dbReference type="PROSITE" id="PS50928">
    <property type="entry name" value="ABC_TM1"/>
    <property type="match status" value="1"/>
</dbReference>
<evidence type="ECO:0000256" key="3">
    <source>
        <dbReference type="ARBA" id="ARBA00022475"/>
    </source>
</evidence>
<dbReference type="GO" id="GO:0005886">
    <property type="term" value="C:plasma membrane"/>
    <property type="evidence" value="ECO:0007669"/>
    <property type="project" value="UniProtKB-SubCell"/>
</dbReference>
<keyword evidence="2" id="KW-0813">Transport</keyword>
<keyword evidence="7 8" id="KW-0472">Membrane</keyword>
<dbReference type="PANTHER" id="PTHR43357:SF3">
    <property type="entry name" value="FE(3+)-TRANSPORT SYSTEM PERMEASE PROTEIN FBPB 2"/>
    <property type="match status" value="1"/>
</dbReference>
<evidence type="ECO:0000256" key="2">
    <source>
        <dbReference type="ARBA" id="ARBA00022448"/>
    </source>
</evidence>
<evidence type="ECO:0000256" key="5">
    <source>
        <dbReference type="ARBA" id="ARBA00022692"/>
    </source>
</evidence>
<keyword evidence="6 8" id="KW-1133">Transmembrane helix</keyword>
<evidence type="ECO:0000256" key="7">
    <source>
        <dbReference type="ARBA" id="ARBA00023136"/>
    </source>
</evidence>
<evidence type="ECO:0000256" key="8">
    <source>
        <dbReference type="SAM" id="Phobius"/>
    </source>
</evidence>
<dbReference type="GO" id="GO:0055085">
    <property type="term" value="P:transmembrane transport"/>
    <property type="evidence" value="ECO:0007669"/>
    <property type="project" value="InterPro"/>
</dbReference>
<feature type="transmembrane region" description="Helical" evidence="8">
    <location>
        <begin position="173"/>
        <end position="194"/>
    </location>
</feature>
<feature type="transmembrane region" description="Helical" evidence="8">
    <location>
        <begin position="67"/>
        <end position="89"/>
    </location>
</feature>
<dbReference type="AlphaFoldDB" id="A0A382WNE1"/>
<keyword evidence="4" id="KW-0997">Cell inner membrane</keyword>
<feature type="non-terminal residue" evidence="10">
    <location>
        <position position="276"/>
    </location>
</feature>
<evidence type="ECO:0000313" key="10">
    <source>
        <dbReference type="EMBL" id="SVD60120.1"/>
    </source>
</evidence>
<sequence length="276" mass="29556">VSASTAVLGSALAWITTRTDLVGRRFWRIVVPLPLVYPSFVGAAAFISGLTPGGIVHDLAADLGFDLTLRLHGLSGAWLVLTLFTYPYVYLPVAARLASLPTAFEENARLLGDRPARVFTRVVLPQIGSSIAAGSLLVFLYTVSDFGAVHLMRFETLTQTIFRTRLFDRDRSFALALLLLVLALVVVSAERTIARAGARRGALLTGDATVGDRRALTVPLGRWASPAIGLVAAVVGLALVAPAVSLADWGLFGWLRSRRGGAPLRLDWGDVLAPTW</sequence>
<dbReference type="InterPro" id="IPR000515">
    <property type="entry name" value="MetI-like"/>
</dbReference>
<feature type="transmembrane region" description="Helical" evidence="8">
    <location>
        <begin position="35"/>
        <end position="55"/>
    </location>
</feature>
<name>A0A382WNE1_9ZZZZ</name>
<protein>
    <recommendedName>
        <fullName evidence="9">ABC transmembrane type-1 domain-containing protein</fullName>
    </recommendedName>
</protein>
<dbReference type="SUPFAM" id="SSF161098">
    <property type="entry name" value="MetI-like"/>
    <property type="match status" value="1"/>
</dbReference>
<dbReference type="PANTHER" id="PTHR43357">
    <property type="entry name" value="INNER MEMBRANE ABC TRANSPORTER PERMEASE PROTEIN YDCV"/>
    <property type="match status" value="1"/>
</dbReference>